<dbReference type="GO" id="GO:0019748">
    <property type="term" value="P:secondary metabolic process"/>
    <property type="evidence" value="ECO:0007669"/>
    <property type="project" value="TreeGrafter"/>
</dbReference>
<proteinExistence type="predicted"/>
<reference evidence="3" key="1">
    <citation type="submission" date="2020-05" db="EMBL/GenBank/DDBJ databases">
        <authorList>
            <person name="Chiriac C."/>
            <person name="Salcher M."/>
            <person name="Ghai R."/>
            <person name="Kavagutti S V."/>
        </authorList>
    </citation>
    <scope>NUCLEOTIDE SEQUENCE</scope>
</reference>
<dbReference type="PROSITE" id="PS00455">
    <property type="entry name" value="AMP_BINDING"/>
    <property type="match status" value="1"/>
</dbReference>
<evidence type="ECO:0000313" key="3">
    <source>
        <dbReference type="EMBL" id="CAB4712003.1"/>
    </source>
</evidence>
<dbReference type="Pfam" id="PF00501">
    <property type="entry name" value="AMP-binding"/>
    <property type="match status" value="1"/>
</dbReference>
<dbReference type="GO" id="GO:0016405">
    <property type="term" value="F:CoA-ligase activity"/>
    <property type="evidence" value="ECO:0007669"/>
    <property type="project" value="TreeGrafter"/>
</dbReference>
<name>A0A6J6QQW0_9ZZZZ</name>
<dbReference type="Gene3D" id="3.30.300.30">
    <property type="match status" value="1"/>
</dbReference>
<dbReference type="InterPro" id="IPR000873">
    <property type="entry name" value="AMP-dep_synth/lig_dom"/>
</dbReference>
<organism evidence="3">
    <name type="scientific">freshwater metagenome</name>
    <dbReference type="NCBI Taxonomy" id="449393"/>
    <lineage>
        <taxon>unclassified sequences</taxon>
        <taxon>metagenomes</taxon>
        <taxon>ecological metagenomes</taxon>
    </lineage>
</organism>
<evidence type="ECO:0000259" key="1">
    <source>
        <dbReference type="Pfam" id="PF00501"/>
    </source>
</evidence>
<dbReference type="InterPro" id="IPR020845">
    <property type="entry name" value="AMP-binding_CS"/>
</dbReference>
<protein>
    <submittedName>
        <fullName evidence="3">Unannotated protein</fullName>
    </submittedName>
</protein>
<dbReference type="Pfam" id="PF13193">
    <property type="entry name" value="AMP-binding_C"/>
    <property type="match status" value="1"/>
</dbReference>
<dbReference type="InterPro" id="IPR025110">
    <property type="entry name" value="AMP-bd_C"/>
</dbReference>
<feature type="domain" description="AMP-dependent synthetase/ligase" evidence="1">
    <location>
        <begin position="48"/>
        <end position="420"/>
    </location>
</feature>
<dbReference type="PANTHER" id="PTHR24096:SF393">
    <property type="entry name" value="LIGASE, PUTATIVE-RELATED"/>
    <property type="match status" value="1"/>
</dbReference>
<dbReference type="PANTHER" id="PTHR24096">
    <property type="entry name" value="LONG-CHAIN-FATTY-ACID--COA LIGASE"/>
    <property type="match status" value="1"/>
</dbReference>
<gene>
    <name evidence="3" type="ORF">UFOPK2657_00560</name>
</gene>
<dbReference type="AlphaFoldDB" id="A0A6J6QQW0"/>
<feature type="domain" description="AMP-binding enzyme C-terminal" evidence="2">
    <location>
        <begin position="470"/>
        <end position="546"/>
    </location>
</feature>
<dbReference type="InterPro" id="IPR045851">
    <property type="entry name" value="AMP-bd_C_sf"/>
</dbReference>
<dbReference type="Gene3D" id="3.40.50.980">
    <property type="match status" value="2"/>
</dbReference>
<accession>A0A6J6QQW0</accession>
<dbReference type="SUPFAM" id="SSF56801">
    <property type="entry name" value="Acetyl-CoA synthetase-like"/>
    <property type="match status" value="1"/>
</dbReference>
<sequence length="566" mass="61576">MAMSWQEANAAVTAPGQIFELIDADIRGVKMQVFKNAPAHLGQIFAGARGHGDKTFLVYEGETWSFSKTMDQVDGLANLLVNTYGVKKGDRVAVAMRNYPEWVMSFAAIISVGAVNVSMNSWWTEDEMDFALVDSGATVLICDQQRYDIGAESCAKHGVKVLVARAEKPLPANVDKWEVMVKPGAPHPGADIDPDDDATILYTSGTTGRPKGAVSTHRAIISALMAFSARNGVLTMSGTKLKDIDGPEIPTSFILIVPLFHVTGCVPVMMSCFIAGLKLAIMYKWDAEKALEMIEREQITNFVGVPTQSWDLVNSPAFDKYDTTSLRAVGGGGAPSPTSLVGKVNDKVKNGSPQLGYGMTETNAFGPGITGSDYLSHPTSTGRAVLPMKVEVRDENLQPVPTGQSGEIWFFGPMLIRGYWNRPEATAETIVDGWLRSGDLGRLDADGFVYVEDRVKDMILRAGENIYGAEVESAIYEHPAVHEAAVFGVPHERLGEEVAVAIYPNDHMTLTAEELWAFLDEKIAKFKIPTQVVIINEPLPRNAAGKFLKRDLQQQVVKGVLVPTSR</sequence>
<evidence type="ECO:0000259" key="2">
    <source>
        <dbReference type="Pfam" id="PF13193"/>
    </source>
</evidence>
<dbReference type="Gene3D" id="2.30.38.10">
    <property type="entry name" value="Luciferase, Domain 3"/>
    <property type="match status" value="1"/>
</dbReference>
<dbReference type="EMBL" id="CAEZYG010000080">
    <property type="protein sequence ID" value="CAB4712003.1"/>
    <property type="molecule type" value="Genomic_DNA"/>
</dbReference>